<comment type="caution">
    <text evidence="6">The sequence shown here is derived from an EMBL/GenBank/DDBJ whole genome shotgun (WGS) entry which is preliminary data.</text>
</comment>
<comment type="cofactor">
    <cofactor evidence="1">
        <name>NAD(+)</name>
        <dbReference type="ChEBI" id="CHEBI:57540"/>
    </cofactor>
</comment>
<keyword evidence="4" id="KW-0456">Lyase</keyword>
<dbReference type="Proteomes" id="UP001575105">
    <property type="component" value="Unassembled WGS sequence"/>
</dbReference>
<protein>
    <submittedName>
        <fullName evidence="6">NAD-dependent epimerase/dehydratase family protein</fullName>
    </submittedName>
</protein>
<sequence>MADKVLITGGAGFIGSHLAEWFKQQGRAIVLVDDLSTGRRENIAPLLDRDCQLIEGRASAVLRDPAVLVGVSEIYHLAAAVGVKLVVDQPAEMVRNNIDETHAVLDAARQANAAVLIASSSEVYGKCPTLPLREDMELVYGPTTASRWSYGLTKALDEHLALDYHRRYGLGVIITRLFNTIGPRQLGRYGMVVPRFVSSAVRNQPIQVYGDGRQTRAFSDARDIVRAMADLLGKPACHGQVYNLGSDRQITIRQLAEMVIDLAGSTGGVREVPYEAVYGQNFEDPPQRLPALDRIRNAIGFKPRYTLEQTLTELIEREQQSLAITSGTASDACE</sequence>
<dbReference type="RefSeq" id="WP_425343688.1">
    <property type="nucleotide sequence ID" value="NZ_JBGUBD010000001.1"/>
</dbReference>
<evidence type="ECO:0000256" key="2">
    <source>
        <dbReference type="ARBA" id="ARBA00022793"/>
    </source>
</evidence>
<dbReference type="Pfam" id="PF01370">
    <property type="entry name" value="Epimerase"/>
    <property type="match status" value="1"/>
</dbReference>
<dbReference type="PANTHER" id="PTHR43078:SF6">
    <property type="entry name" value="UDP-GLUCURONIC ACID DECARBOXYLASE 1"/>
    <property type="match status" value="1"/>
</dbReference>
<accession>A0ABV4TZJ3</accession>
<name>A0ABV4TZJ3_9BACT</name>
<evidence type="ECO:0000313" key="7">
    <source>
        <dbReference type="Proteomes" id="UP001575105"/>
    </source>
</evidence>
<dbReference type="InterPro" id="IPR001509">
    <property type="entry name" value="Epimerase_deHydtase"/>
</dbReference>
<evidence type="ECO:0000256" key="4">
    <source>
        <dbReference type="ARBA" id="ARBA00023239"/>
    </source>
</evidence>
<dbReference type="SUPFAM" id="SSF51735">
    <property type="entry name" value="NAD(P)-binding Rossmann-fold domains"/>
    <property type="match status" value="1"/>
</dbReference>
<organism evidence="6 7">
    <name type="scientific">Natronomicrosphaera hydrolytica</name>
    <dbReference type="NCBI Taxonomy" id="3242702"/>
    <lineage>
        <taxon>Bacteria</taxon>
        <taxon>Pseudomonadati</taxon>
        <taxon>Planctomycetota</taxon>
        <taxon>Phycisphaerae</taxon>
        <taxon>Phycisphaerales</taxon>
        <taxon>Phycisphaeraceae</taxon>
        <taxon>Natronomicrosphaera</taxon>
    </lineage>
</organism>
<keyword evidence="2" id="KW-0210">Decarboxylase</keyword>
<feature type="domain" description="NAD-dependent epimerase/dehydratase" evidence="5">
    <location>
        <begin position="5"/>
        <end position="245"/>
    </location>
</feature>
<dbReference type="InterPro" id="IPR044516">
    <property type="entry name" value="UXS-like"/>
</dbReference>
<dbReference type="EMBL" id="JBGUBD010000001">
    <property type="protein sequence ID" value="MFA9476761.1"/>
    <property type="molecule type" value="Genomic_DNA"/>
</dbReference>
<keyword evidence="7" id="KW-1185">Reference proteome</keyword>
<keyword evidence="3" id="KW-0520">NAD</keyword>
<dbReference type="PANTHER" id="PTHR43078">
    <property type="entry name" value="UDP-GLUCURONIC ACID DECARBOXYLASE-RELATED"/>
    <property type="match status" value="1"/>
</dbReference>
<dbReference type="InterPro" id="IPR036291">
    <property type="entry name" value="NAD(P)-bd_dom_sf"/>
</dbReference>
<evidence type="ECO:0000259" key="5">
    <source>
        <dbReference type="Pfam" id="PF01370"/>
    </source>
</evidence>
<evidence type="ECO:0000256" key="3">
    <source>
        <dbReference type="ARBA" id="ARBA00023027"/>
    </source>
</evidence>
<evidence type="ECO:0000313" key="6">
    <source>
        <dbReference type="EMBL" id="MFA9476761.1"/>
    </source>
</evidence>
<evidence type="ECO:0000256" key="1">
    <source>
        <dbReference type="ARBA" id="ARBA00001911"/>
    </source>
</evidence>
<dbReference type="Gene3D" id="3.40.50.720">
    <property type="entry name" value="NAD(P)-binding Rossmann-like Domain"/>
    <property type="match status" value="1"/>
</dbReference>
<reference evidence="6 7" key="1">
    <citation type="submission" date="2024-08" db="EMBL/GenBank/DDBJ databases">
        <title>Whole-genome sequencing of halo(alkali)philic microorganisms from hypersaline lakes.</title>
        <authorList>
            <person name="Sorokin D.Y."/>
            <person name="Merkel A.Y."/>
            <person name="Messina E."/>
            <person name="Yakimov M."/>
        </authorList>
    </citation>
    <scope>NUCLEOTIDE SEQUENCE [LARGE SCALE GENOMIC DNA]</scope>
    <source>
        <strain evidence="6 7">AB-hyl4</strain>
    </source>
</reference>
<proteinExistence type="predicted"/>
<gene>
    <name evidence="6" type="ORF">ACERK3_00505</name>
</gene>